<reference evidence="2" key="1">
    <citation type="submission" date="2022-03" db="EMBL/GenBank/DDBJ databases">
        <title>Gramella crocea sp. nov., isolated from activated sludge of a seafood processing plant.</title>
        <authorList>
            <person name="Zhang X."/>
        </authorList>
    </citation>
    <scope>NUCLEOTIDE SEQUENCE</scope>
    <source>
        <strain evidence="2">YJ019</strain>
    </source>
</reference>
<keyword evidence="1" id="KW-0472">Membrane</keyword>
<name>A0A9X2AAC3_9FLAO</name>
<feature type="transmembrane region" description="Helical" evidence="1">
    <location>
        <begin position="57"/>
        <end position="79"/>
    </location>
</feature>
<keyword evidence="3" id="KW-1185">Reference proteome</keyword>
<feature type="transmembrane region" description="Helical" evidence="1">
    <location>
        <begin position="34"/>
        <end position="50"/>
    </location>
</feature>
<feature type="transmembrane region" description="Helical" evidence="1">
    <location>
        <begin position="10"/>
        <end position="28"/>
    </location>
</feature>
<keyword evidence="1" id="KW-1133">Transmembrane helix</keyword>
<sequence length="190" mass="21991">MISKAYNSSILYKIILPAIICFLINYLGDGYDNFLIVIIPFSLLIILCSYHKMKYNFIITFISLIILSFISLYGSILIYLGGSRILENLMNLKEGFPELIYGIAYILSFSIFPLILIFYVQEKLFKITKSNFTNYIKGLAFSLLSFLMLMEINNGSLLIGIWQFITVLGTQSFLYQKELIWLFNKSETIR</sequence>
<proteinExistence type="predicted"/>
<dbReference type="AlphaFoldDB" id="A0A9X2AAC3"/>
<comment type="caution">
    <text evidence="2">The sequence shown here is derived from an EMBL/GenBank/DDBJ whole genome shotgun (WGS) entry which is preliminary data.</text>
</comment>
<accession>A0A9X2AAC3</accession>
<feature type="transmembrane region" description="Helical" evidence="1">
    <location>
        <begin position="99"/>
        <end position="120"/>
    </location>
</feature>
<dbReference type="Proteomes" id="UP001139226">
    <property type="component" value="Unassembled WGS sequence"/>
</dbReference>
<organism evidence="2 3">
    <name type="scientific">Christiangramia lutea</name>
    <dbReference type="NCBI Taxonomy" id="1607951"/>
    <lineage>
        <taxon>Bacteria</taxon>
        <taxon>Pseudomonadati</taxon>
        <taxon>Bacteroidota</taxon>
        <taxon>Flavobacteriia</taxon>
        <taxon>Flavobacteriales</taxon>
        <taxon>Flavobacteriaceae</taxon>
        <taxon>Christiangramia</taxon>
    </lineage>
</organism>
<evidence type="ECO:0000256" key="1">
    <source>
        <dbReference type="SAM" id="Phobius"/>
    </source>
</evidence>
<gene>
    <name evidence="2" type="ORF">ML462_15480</name>
</gene>
<protein>
    <submittedName>
        <fullName evidence="2">Uncharacterized protein</fullName>
    </submittedName>
</protein>
<dbReference type="EMBL" id="JAKVTV010000007">
    <property type="protein sequence ID" value="MCH4824574.1"/>
    <property type="molecule type" value="Genomic_DNA"/>
</dbReference>
<dbReference type="RefSeq" id="WP_240714742.1">
    <property type="nucleotide sequence ID" value="NZ_JAKVTV010000007.1"/>
</dbReference>
<keyword evidence="1" id="KW-0812">Transmembrane</keyword>
<evidence type="ECO:0000313" key="2">
    <source>
        <dbReference type="EMBL" id="MCH4824574.1"/>
    </source>
</evidence>
<evidence type="ECO:0000313" key="3">
    <source>
        <dbReference type="Proteomes" id="UP001139226"/>
    </source>
</evidence>